<dbReference type="InterPro" id="IPR012677">
    <property type="entry name" value="Nucleotide-bd_a/b_plait_sf"/>
</dbReference>
<dbReference type="Gene3D" id="3.30.70.330">
    <property type="match status" value="1"/>
</dbReference>
<evidence type="ECO:0000313" key="1">
    <source>
        <dbReference type="EMBL" id="RNA32347.1"/>
    </source>
</evidence>
<evidence type="ECO:0000313" key="2">
    <source>
        <dbReference type="Proteomes" id="UP000276133"/>
    </source>
</evidence>
<gene>
    <name evidence="1" type="ORF">BpHYR1_048096</name>
</gene>
<dbReference type="EMBL" id="REGN01001815">
    <property type="protein sequence ID" value="RNA32347.1"/>
    <property type="molecule type" value="Genomic_DNA"/>
</dbReference>
<evidence type="ECO:0008006" key="3">
    <source>
        <dbReference type="Google" id="ProtNLM"/>
    </source>
</evidence>
<sequence>MKIMDFTSAFNEVLKFFIENGTKFCAIDKINIPGLNGNQILDIVEKVPTFFRLIKACAKYNLSIHCNHDQCQELHICKQKFLNSKCTNDSCKLNHTLRYFQTRKNLTNLNINGDFDIILKFFQVFSNNEEEDDTKSSFSQNTVKSFSFRDKIEIQIRLPKNFIDQGSRKLLNEIFSDSSKSGGGPTVKCKYLPNKWKAYIVFEDDSVAENLIRIKEVKYKNYRFAISKAGYDSEKNIEFINKTNLNTDSENMNKNPLLNDSTNYNILLIKNVPNDKNKTDILRYAAIIARIAPSSANLIDTEKGIWKVQFDKNLVNTFQFSKKKHNTRQDQIKAIIEQNWKEILI</sequence>
<keyword evidence="2" id="KW-1185">Reference proteome</keyword>
<proteinExistence type="predicted"/>
<organism evidence="1 2">
    <name type="scientific">Brachionus plicatilis</name>
    <name type="common">Marine rotifer</name>
    <name type="synonym">Brachionus muelleri</name>
    <dbReference type="NCBI Taxonomy" id="10195"/>
    <lineage>
        <taxon>Eukaryota</taxon>
        <taxon>Metazoa</taxon>
        <taxon>Spiralia</taxon>
        <taxon>Gnathifera</taxon>
        <taxon>Rotifera</taxon>
        <taxon>Eurotatoria</taxon>
        <taxon>Monogononta</taxon>
        <taxon>Pseudotrocha</taxon>
        <taxon>Ploima</taxon>
        <taxon>Brachionidae</taxon>
        <taxon>Brachionus</taxon>
    </lineage>
</organism>
<dbReference type="Proteomes" id="UP000276133">
    <property type="component" value="Unassembled WGS sequence"/>
</dbReference>
<protein>
    <recommendedName>
        <fullName evidence="3">C3H1-type domain-containing protein</fullName>
    </recommendedName>
</protein>
<dbReference type="AlphaFoldDB" id="A0A3M7S9K3"/>
<comment type="caution">
    <text evidence="1">The sequence shown here is derived from an EMBL/GenBank/DDBJ whole genome shotgun (WGS) entry which is preliminary data.</text>
</comment>
<reference evidence="1 2" key="1">
    <citation type="journal article" date="2018" name="Sci. Rep.">
        <title>Genomic signatures of local adaptation to the degree of environmental predictability in rotifers.</title>
        <authorList>
            <person name="Franch-Gras L."/>
            <person name="Hahn C."/>
            <person name="Garcia-Roger E.M."/>
            <person name="Carmona M.J."/>
            <person name="Serra M."/>
            <person name="Gomez A."/>
        </authorList>
    </citation>
    <scope>NUCLEOTIDE SEQUENCE [LARGE SCALE GENOMIC DNA]</scope>
    <source>
        <strain evidence="1">HYR1</strain>
    </source>
</reference>
<name>A0A3M7S9K3_BRAPC</name>
<accession>A0A3M7S9K3</accession>